<dbReference type="InterPro" id="IPR013780">
    <property type="entry name" value="Glyco_hydro_b"/>
</dbReference>
<dbReference type="GO" id="GO:0016798">
    <property type="term" value="F:hydrolase activity, acting on glycosyl bonds"/>
    <property type="evidence" value="ECO:0007669"/>
    <property type="project" value="UniProtKB-KW"/>
</dbReference>
<feature type="domain" description="Glycosyl-hydrolase 97 C-terminal oligomerisation" evidence="5">
    <location>
        <begin position="564"/>
        <end position="655"/>
    </location>
</feature>
<feature type="domain" description="Glycosyl-hydrolase 97 catalytic" evidence="3">
    <location>
        <begin position="302"/>
        <end position="460"/>
    </location>
</feature>
<keyword evidence="1" id="KW-0378">Hydrolase</keyword>
<sequence>MLAATAQANTLTSPNGLLEARFGAPFTKAEGTQDGIATYALNYRGKPLITPSLLNLRLDLPEFGSKSFKLLSASKVSEVRDTYQPLVGKSASVLVHFREMTLSYEDLALPGRKVDVVLRLYDQGAALRYVIHGRAGERIAVKKEVTTFGFARDHDCWGYNQGQWVGGHEGEYDPVKASRLRDAALYVLPLVCKTGDGQTSFALAESDVRGYPASFVSGRDNGSLGAELKHSPRYDTDPSVRQAVTIARITLPEGGFKTPWRVIMVGDTPGALAESQLVQMLATPSRLKDTGWIKPGKVAWDWWNGSQVAIPEPGMNTATYKAFVDFAAEMGLPYIMVDEGWSVGSSVEANPKADTTRSKPSMDIPAIVAYARQKGVGVWLWLQWKQLERQMEPALARYREWGIKGIKVDFMSRTDQEMMAYYERLVSRAAANRLMVDLHSSVPSNGLECTWPNLLTQEAVMGAEFNKWSARITATHNVTLPFTRMILGPMDYTPGAFRHVAAADFPSKMTWNNPVVKTTRGHTLGMYVAYDSPLQMVSDSPPSYKKADGGWEDGADFIAMVPTTWDETRVLLGDIGQFIVTARRKGADWYLGAMGNEQAREVRVPLDFLGAGRHEARSWQDGAAMNTLVTSSSGVGRDDTLTLKLAPSGGAVVHLRAAAKQ</sequence>
<feature type="domain" description="Glycosyl-hydrolase 97 N-terminal" evidence="4">
    <location>
        <begin position="11"/>
        <end position="284"/>
    </location>
</feature>
<keyword evidence="2" id="KW-0326">Glycosidase</keyword>
<dbReference type="InterPro" id="IPR052720">
    <property type="entry name" value="Glycosyl_hydrolase_97"/>
</dbReference>
<evidence type="ECO:0000256" key="1">
    <source>
        <dbReference type="ARBA" id="ARBA00022801"/>
    </source>
</evidence>
<dbReference type="InterPro" id="IPR017853">
    <property type="entry name" value="GH"/>
</dbReference>
<dbReference type="Gene3D" id="3.20.20.70">
    <property type="entry name" value="Aldolase class I"/>
    <property type="match status" value="1"/>
</dbReference>
<reference evidence="6 7" key="1">
    <citation type="submission" date="2018-04" db="EMBL/GenBank/DDBJ databases">
        <title>Massilia violaceinigra sp. nov., a novel purple-pigmented bacterium isolated from Tianshan glacier, Xinjiang, China.</title>
        <authorList>
            <person name="Wang H."/>
        </authorList>
    </citation>
    <scope>NUCLEOTIDE SEQUENCE [LARGE SCALE GENOMIC DNA]</scope>
    <source>
        <strain evidence="6 7">B448-2</strain>
    </source>
</reference>
<evidence type="ECO:0000259" key="5">
    <source>
        <dbReference type="Pfam" id="PF14509"/>
    </source>
</evidence>
<organism evidence="6 7">
    <name type="scientific">Massilia glaciei</name>
    <dbReference type="NCBI Taxonomy" id="1524097"/>
    <lineage>
        <taxon>Bacteria</taxon>
        <taxon>Pseudomonadati</taxon>
        <taxon>Pseudomonadota</taxon>
        <taxon>Betaproteobacteria</taxon>
        <taxon>Burkholderiales</taxon>
        <taxon>Oxalobacteraceae</taxon>
        <taxon>Telluria group</taxon>
        <taxon>Massilia</taxon>
    </lineage>
</organism>
<proteinExistence type="predicted"/>
<gene>
    <name evidence="6" type="ORF">C7C56_020950</name>
</gene>
<dbReference type="SUPFAM" id="SSF51445">
    <property type="entry name" value="(Trans)glycosidases"/>
    <property type="match status" value="1"/>
</dbReference>
<dbReference type="PANTHER" id="PTHR35803:SF2">
    <property type="entry name" value="RETAINING ALPHA-GALACTOSIDASE"/>
    <property type="match status" value="1"/>
</dbReference>
<evidence type="ECO:0000256" key="2">
    <source>
        <dbReference type="ARBA" id="ARBA00023295"/>
    </source>
</evidence>
<dbReference type="EMBL" id="PXWF02000279">
    <property type="protein sequence ID" value="PWF43621.1"/>
    <property type="molecule type" value="Genomic_DNA"/>
</dbReference>
<evidence type="ECO:0000313" key="6">
    <source>
        <dbReference type="EMBL" id="PWF43621.1"/>
    </source>
</evidence>
<dbReference type="InterPro" id="IPR029486">
    <property type="entry name" value="GH97_N"/>
</dbReference>
<dbReference type="Pfam" id="PF10566">
    <property type="entry name" value="Glyco_hydro_97"/>
    <property type="match status" value="1"/>
</dbReference>
<name>A0A2U2HFW1_9BURK</name>
<comment type="caution">
    <text evidence="6">The sequence shown here is derived from an EMBL/GenBank/DDBJ whole genome shotgun (WGS) entry which is preliminary data.</text>
</comment>
<dbReference type="OrthoDB" id="57532at2"/>
<dbReference type="Gene3D" id="2.70.98.10">
    <property type="match status" value="1"/>
</dbReference>
<dbReference type="InterPro" id="IPR014718">
    <property type="entry name" value="GH-type_carb-bd"/>
</dbReference>
<dbReference type="InterPro" id="IPR019563">
    <property type="entry name" value="GH97_catalytic"/>
</dbReference>
<evidence type="ECO:0000313" key="7">
    <source>
        <dbReference type="Proteomes" id="UP000241421"/>
    </source>
</evidence>
<evidence type="ECO:0000259" key="4">
    <source>
        <dbReference type="Pfam" id="PF14508"/>
    </source>
</evidence>
<dbReference type="PANTHER" id="PTHR35803">
    <property type="entry name" value="GLUCAN 1,4-ALPHA-GLUCOSIDASE SUSB-RELATED"/>
    <property type="match status" value="1"/>
</dbReference>
<dbReference type="Pfam" id="PF14509">
    <property type="entry name" value="GH97_C"/>
    <property type="match status" value="1"/>
</dbReference>
<dbReference type="Gene3D" id="2.60.40.1180">
    <property type="entry name" value="Golgi alpha-mannosidase II"/>
    <property type="match status" value="1"/>
</dbReference>
<protein>
    <submittedName>
        <fullName evidence="6">Alpha-glucosidase</fullName>
    </submittedName>
</protein>
<dbReference type="AlphaFoldDB" id="A0A2U2HFW1"/>
<dbReference type="Pfam" id="PF14508">
    <property type="entry name" value="GH97_N"/>
    <property type="match status" value="1"/>
</dbReference>
<dbReference type="InterPro" id="IPR013785">
    <property type="entry name" value="Aldolase_TIM"/>
</dbReference>
<dbReference type="GO" id="GO:0030246">
    <property type="term" value="F:carbohydrate binding"/>
    <property type="evidence" value="ECO:0007669"/>
    <property type="project" value="InterPro"/>
</dbReference>
<dbReference type="Proteomes" id="UP000241421">
    <property type="component" value="Unassembled WGS sequence"/>
</dbReference>
<keyword evidence="7" id="KW-1185">Reference proteome</keyword>
<accession>A0A2U2HFW1</accession>
<evidence type="ECO:0000259" key="3">
    <source>
        <dbReference type="Pfam" id="PF10566"/>
    </source>
</evidence>
<dbReference type="InterPro" id="IPR029483">
    <property type="entry name" value="GH97_C"/>
</dbReference>